<evidence type="ECO:0000256" key="7">
    <source>
        <dbReference type="ARBA" id="ARBA00045280"/>
    </source>
</evidence>
<keyword evidence="3 8" id="KW-0813">Transport</keyword>
<dbReference type="InterPro" id="IPR023271">
    <property type="entry name" value="Aquaporin-like"/>
</dbReference>
<feature type="transmembrane region" description="Helical" evidence="9">
    <location>
        <begin position="21"/>
        <end position="42"/>
    </location>
</feature>
<reference evidence="10" key="1">
    <citation type="submission" date="2018-11" db="EMBL/GenBank/DDBJ databases">
        <authorList>
            <consortium name="Pathogen Informatics"/>
        </authorList>
    </citation>
    <scope>NUCLEOTIDE SEQUENCE [LARGE SCALE GENOMIC DNA]</scope>
</reference>
<dbReference type="PROSITE" id="PS00221">
    <property type="entry name" value="MIP"/>
    <property type="match status" value="1"/>
</dbReference>
<name>A0A3P7YZN5_HELPZ</name>
<evidence type="ECO:0000256" key="1">
    <source>
        <dbReference type="ARBA" id="ARBA00004141"/>
    </source>
</evidence>
<dbReference type="InterPro" id="IPR000425">
    <property type="entry name" value="MIP"/>
</dbReference>
<comment type="subcellular location">
    <subcellularLocation>
        <location evidence="1">Membrane</location>
        <topology evidence="1">Multi-pass membrane protein</topology>
    </subcellularLocation>
</comment>
<keyword evidence="5 9" id="KW-1133">Transmembrane helix</keyword>
<dbReference type="GO" id="GO:0015254">
    <property type="term" value="F:glycerol channel activity"/>
    <property type="evidence" value="ECO:0007669"/>
    <property type="project" value="TreeGrafter"/>
</dbReference>
<gene>
    <name evidence="10" type="ORF">HPBE_LOCUS8779</name>
</gene>
<dbReference type="PANTHER" id="PTHR43829">
    <property type="entry name" value="AQUAPORIN OR AQUAGLYCEROPORIN RELATED"/>
    <property type="match status" value="1"/>
</dbReference>
<feature type="transmembrane region" description="Helical" evidence="9">
    <location>
        <begin position="62"/>
        <end position="84"/>
    </location>
</feature>
<evidence type="ECO:0000256" key="6">
    <source>
        <dbReference type="ARBA" id="ARBA00023136"/>
    </source>
</evidence>
<evidence type="ECO:0000256" key="9">
    <source>
        <dbReference type="SAM" id="Phobius"/>
    </source>
</evidence>
<dbReference type="EMBL" id="UZAH01026250">
    <property type="protein sequence ID" value="VDO77774.1"/>
    <property type="molecule type" value="Genomic_DNA"/>
</dbReference>
<evidence type="ECO:0000256" key="3">
    <source>
        <dbReference type="ARBA" id="ARBA00022448"/>
    </source>
</evidence>
<comment type="similarity">
    <text evidence="2 8">Belongs to the MIP/aquaporin (TC 1.A.8) family.</text>
</comment>
<dbReference type="SUPFAM" id="SSF81338">
    <property type="entry name" value="Aquaporin-like"/>
    <property type="match status" value="1"/>
</dbReference>
<evidence type="ECO:0000256" key="5">
    <source>
        <dbReference type="ARBA" id="ARBA00022989"/>
    </source>
</evidence>
<protein>
    <recommendedName>
        <fullName evidence="11">Aquaporin</fullName>
    </recommendedName>
</protein>
<evidence type="ECO:0000313" key="10">
    <source>
        <dbReference type="EMBL" id="VDO77774.1"/>
    </source>
</evidence>
<sequence length="317" mass="34568">MTTVMQLILSSEKMNTWIQINVGWGLAISFTVYLCAKTSGGHYNPAVSLAMVSFGKLPFTHFLVYIVVQTAGAFVGAAASYGLYYGKCIKSSTTLGSLSGDQIHETQKQQNSAIYKGTKRESRAREEVERKFRPNFAQVAGTGLLVFFVAVIIDKRNGIPEAAHPWLFGFVLMMIGNLAAIPPLNLQVVDESGSWFMNKYGLILSGPGAERSLTDKMASDFGKEKRRNDASILRKMAWGQVDVAIAIEETGVEVVDDLLHGSSGRGDGSVRTSESGHLFLEVGEAPAGSADVQPCLCSFSQHLRRSLFKILLYRRSA</sequence>
<dbReference type="GO" id="GO:0016323">
    <property type="term" value="C:basolateral plasma membrane"/>
    <property type="evidence" value="ECO:0007669"/>
    <property type="project" value="TreeGrafter"/>
</dbReference>
<evidence type="ECO:0008006" key="11">
    <source>
        <dbReference type="Google" id="ProtNLM"/>
    </source>
</evidence>
<dbReference type="InterPro" id="IPR050363">
    <property type="entry name" value="MIP/Aquaporin"/>
</dbReference>
<comment type="function">
    <text evidence="7">Aquaglyceroporin that may modulate the water content and osmolytes during anhydrobiosis.</text>
</comment>
<dbReference type="AlphaFoldDB" id="A0A3P7YZN5"/>
<accession>A0A3P7YZN5</accession>
<feature type="transmembrane region" description="Helical" evidence="9">
    <location>
        <begin position="165"/>
        <end position="189"/>
    </location>
</feature>
<proteinExistence type="inferred from homology"/>
<dbReference type="Pfam" id="PF00230">
    <property type="entry name" value="MIP"/>
    <property type="match status" value="1"/>
</dbReference>
<evidence type="ECO:0000256" key="2">
    <source>
        <dbReference type="ARBA" id="ARBA00006175"/>
    </source>
</evidence>
<feature type="transmembrane region" description="Helical" evidence="9">
    <location>
        <begin position="135"/>
        <end position="153"/>
    </location>
</feature>
<dbReference type="Gene3D" id="1.20.1080.10">
    <property type="entry name" value="Glycerol uptake facilitator protein"/>
    <property type="match status" value="1"/>
</dbReference>
<keyword evidence="4 8" id="KW-0812">Transmembrane</keyword>
<dbReference type="InterPro" id="IPR022357">
    <property type="entry name" value="MIP_CS"/>
</dbReference>
<dbReference type="PANTHER" id="PTHR43829:SF5">
    <property type="entry name" value="AQUAPORIN-9"/>
    <property type="match status" value="1"/>
</dbReference>
<evidence type="ECO:0000256" key="8">
    <source>
        <dbReference type="RuleBase" id="RU000477"/>
    </source>
</evidence>
<keyword evidence="6 9" id="KW-0472">Membrane</keyword>
<dbReference type="OrthoDB" id="5892546at2759"/>
<dbReference type="GO" id="GO:0015250">
    <property type="term" value="F:water channel activity"/>
    <property type="evidence" value="ECO:0007669"/>
    <property type="project" value="TreeGrafter"/>
</dbReference>
<evidence type="ECO:0000256" key="4">
    <source>
        <dbReference type="ARBA" id="ARBA00022692"/>
    </source>
</evidence>
<organism evidence="10">
    <name type="scientific">Heligmosomoides polygyrus</name>
    <name type="common">Parasitic roundworm</name>
    <dbReference type="NCBI Taxonomy" id="6339"/>
    <lineage>
        <taxon>Eukaryota</taxon>
        <taxon>Metazoa</taxon>
        <taxon>Ecdysozoa</taxon>
        <taxon>Nematoda</taxon>
        <taxon>Chromadorea</taxon>
        <taxon>Rhabditida</taxon>
        <taxon>Rhabditina</taxon>
        <taxon>Rhabditomorpha</taxon>
        <taxon>Strongyloidea</taxon>
        <taxon>Heligmosomidae</taxon>
        <taxon>Heligmosomoides</taxon>
    </lineage>
</organism>
<dbReference type="PRINTS" id="PR00783">
    <property type="entry name" value="MINTRINSICP"/>
</dbReference>